<dbReference type="Proteomes" id="UP000691718">
    <property type="component" value="Unassembled WGS sequence"/>
</dbReference>
<dbReference type="EMBL" id="CAJQZP010000080">
    <property type="protein sequence ID" value="CAG4936467.1"/>
    <property type="molecule type" value="Genomic_DNA"/>
</dbReference>
<keyword evidence="3" id="KW-1185">Reference proteome</keyword>
<accession>A0A8S3W272</accession>
<name>A0A8S3W272_PARAO</name>
<feature type="region of interest" description="Disordered" evidence="1">
    <location>
        <begin position="80"/>
        <end position="113"/>
    </location>
</feature>
<dbReference type="OrthoDB" id="425619at2759"/>
<sequence length="113" mass="13262">MLLQFKNPEGQVARWNELLQEYDFEIEHRSGKSHGNADVLSRRPCPEDCKHCTRQESMEVVSVRMLRTDHLSNEWKDNLQRAQQEGPDINSAMDEGQCSQAQVERRFSDEFDH</sequence>
<feature type="compositionally biased region" description="Basic and acidic residues" evidence="1">
    <location>
        <begin position="103"/>
        <end position="113"/>
    </location>
</feature>
<evidence type="ECO:0000256" key="1">
    <source>
        <dbReference type="SAM" id="MobiDB-lite"/>
    </source>
</evidence>
<reference evidence="2" key="1">
    <citation type="submission" date="2021-04" db="EMBL/GenBank/DDBJ databases">
        <authorList>
            <person name="Tunstrom K."/>
        </authorList>
    </citation>
    <scope>NUCLEOTIDE SEQUENCE</scope>
</reference>
<evidence type="ECO:0000313" key="3">
    <source>
        <dbReference type="Proteomes" id="UP000691718"/>
    </source>
</evidence>
<organism evidence="2 3">
    <name type="scientific">Parnassius apollo</name>
    <name type="common">Apollo butterfly</name>
    <name type="synonym">Papilio apollo</name>
    <dbReference type="NCBI Taxonomy" id="110799"/>
    <lineage>
        <taxon>Eukaryota</taxon>
        <taxon>Metazoa</taxon>
        <taxon>Ecdysozoa</taxon>
        <taxon>Arthropoda</taxon>
        <taxon>Hexapoda</taxon>
        <taxon>Insecta</taxon>
        <taxon>Pterygota</taxon>
        <taxon>Neoptera</taxon>
        <taxon>Endopterygota</taxon>
        <taxon>Lepidoptera</taxon>
        <taxon>Glossata</taxon>
        <taxon>Ditrysia</taxon>
        <taxon>Papilionoidea</taxon>
        <taxon>Papilionidae</taxon>
        <taxon>Parnassiinae</taxon>
        <taxon>Parnassini</taxon>
        <taxon>Parnassius</taxon>
        <taxon>Parnassius</taxon>
    </lineage>
</organism>
<protein>
    <submittedName>
        <fullName evidence="2">(apollo) hypothetical protein</fullName>
    </submittedName>
</protein>
<gene>
    <name evidence="2" type="ORF">PAPOLLO_LOCUS1201</name>
</gene>
<proteinExistence type="predicted"/>
<evidence type="ECO:0000313" key="2">
    <source>
        <dbReference type="EMBL" id="CAG4936467.1"/>
    </source>
</evidence>
<comment type="caution">
    <text evidence="2">The sequence shown here is derived from an EMBL/GenBank/DDBJ whole genome shotgun (WGS) entry which is preliminary data.</text>
</comment>
<dbReference type="AlphaFoldDB" id="A0A8S3W272"/>